<evidence type="ECO:0000313" key="2">
    <source>
        <dbReference type="Ensembl" id="ENSMUSP00000130178.2"/>
    </source>
</evidence>
<accession>E9Q7T9</accession>
<feature type="region of interest" description="Disordered" evidence="1">
    <location>
        <begin position="1"/>
        <end position="20"/>
    </location>
</feature>
<keyword evidence="4" id="KW-1185">Reference proteome</keyword>
<evidence type="ECO:0000313" key="3">
    <source>
        <dbReference type="MGI" id="MGI:1347094"/>
    </source>
</evidence>
<reference evidence="7" key="2">
    <citation type="journal article" date="2010" name="Cell">
        <title>A tissue-specific atlas of mouse protein phosphorylation and expression.</title>
        <authorList>
            <person name="Huttlin E.L."/>
            <person name="Jedrychowski M.P."/>
            <person name="Elias J.E."/>
            <person name="Goswami T."/>
            <person name="Rad R."/>
            <person name="Beausoleil S.A."/>
            <person name="Villen J."/>
            <person name="Haas W."/>
            <person name="Sowa M.E."/>
            <person name="Gygi S.P."/>
        </authorList>
    </citation>
    <scope>IDENTIFICATION BY MASS SPECTROMETRY [LARGE SCALE ANALYSIS]</scope>
</reference>
<dbReference type="ExpressionAtlas" id="E9Q7T9">
    <property type="expression patterns" value="baseline and differential"/>
</dbReference>
<proteinExistence type="evidence at protein level"/>
<dbReference type="MGI" id="MGI:1347094">
    <property type="gene designation" value="Parg"/>
</dbReference>
<dbReference type="Ensembl" id="ENSMUST00000167699.2">
    <property type="protein sequence ID" value="ENSMUSP00000130178.2"/>
    <property type="gene ID" value="ENSMUSG00000021911.17"/>
</dbReference>
<protein>
    <submittedName>
        <fullName evidence="2">Poly (ADP-ribose) glycohydrolase</fullName>
    </submittedName>
</protein>
<dbReference type="SMR" id="E9Q7T9"/>
<dbReference type="VEuPathDB" id="HostDB:ENSMUSG00000021911"/>
<reference evidence="2" key="4">
    <citation type="submission" date="2025-08" db="UniProtKB">
        <authorList>
            <consortium name="Ensembl"/>
        </authorList>
    </citation>
    <scope>IDENTIFICATION</scope>
    <source>
        <strain evidence="2">C57BL/6J</strain>
    </source>
</reference>
<keyword evidence="5 6" id="KW-1267">Proteomics identification</keyword>
<sequence>MPCSEQNLYPVEDENGERTAGSRWELIQTALLNKFTRPQNLKV</sequence>
<dbReference type="Antibodypedia" id="44981">
    <property type="antibodies" value="244 antibodies from 27 providers"/>
</dbReference>
<gene>
    <name evidence="2 3" type="primary">Parg</name>
</gene>
<dbReference type="PeptideAtlas" id="E9Q7T9"/>
<dbReference type="ProteomicsDB" id="369635"/>
<dbReference type="Proteomes" id="UP000000589">
    <property type="component" value="Chromosome 14"/>
</dbReference>
<evidence type="ECO:0007829" key="7">
    <source>
        <dbReference type="PubMed" id="21183079"/>
    </source>
</evidence>
<dbReference type="HOGENOM" id="CLU_3241963_0_0_1"/>
<evidence type="ECO:0000256" key="1">
    <source>
        <dbReference type="SAM" id="MobiDB-lite"/>
    </source>
</evidence>
<reference evidence="2 4" key="1">
    <citation type="journal article" date="2009" name="PLoS Biol.">
        <title>Lineage-specific biology revealed by a finished genome assembly of the mouse.</title>
        <authorList>
            <consortium name="Mouse Genome Sequencing Consortium"/>
            <person name="Church D.M."/>
            <person name="Goodstadt L."/>
            <person name="Hillier L.W."/>
            <person name="Zody M.C."/>
            <person name="Goldstein S."/>
            <person name="She X."/>
            <person name="Bult C.J."/>
            <person name="Agarwala R."/>
            <person name="Cherry J.L."/>
            <person name="DiCuccio M."/>
            <person name="Hlavina W."/>
            <person name="Kapustin Y."/>
            <person name="Meric P."/>
            <person name="Maglott D."/>
            <person name="Birtle Z."/>
            <person name="Marques A.C."/>
            <person name="Graves T."/>
            <person name="Zhou S."/>
            <person name="Teague B."/>
            <person name="Potamousis K."/>
            <person name="Churas C."/>
            <person name="Place M."/>
            <person name="Herschleb J."/>
            <person name="Runnheim R."/>
            <person name="Forrest D."/>
            <person name="Amos-Landgraf J."/>
            <person name="Schwartz D.C."/>
            <person name="Cheng Z."/>
            <person name="Lindblad-Toh K."/>
            <person name="Eichler E.E."/>
            <person name="Ponting C.P."/>
        </authorList>
    </citation>
    <scope>NUCLEOTIDE SEQUENCE [LARGE SCALE GENOMIC DNA]</scope>
    <source>
        <strain evidence="2 4">C57BL/6J</strain>
    </source>
</reference>
<organism evidence="2 4">
    <name type="scientific">Mus musculus</name>
    <name type="common">Mouse</name>
    <dbReference type="NCBI Taxonomy" id="10090"/>
    <lineage>
        <taxon>Eukaryota</taxon>
        <taxon>Metazoa</taxon>
        <taxon>Chordata</taxon>
        <taxon>Craniata</taxon>
        <taxon>Vertebrata</taxon>
        <taxon>Euteleostomi</taxon>
        <taxon>Mammalia</taxon>
        <taxon>Eutheria</taxon>
        <taxon>Euarchontoglires</taxon>
        <taxon>Glires</taxon>
        <taxon>Rodentia</taxon>
        <taxon>Myomorpha</taxon>
        <taxon>Muroidea</taxon>
        <taxon>Muridae</taxon>
        <taxon>Murinae</taxon>
        <taxon>Mus</taxon>
        <taxon>Mus</taxon>
    </lineage>
</organism>
<name>E9Q7T9_MOUSE</name>
<reference evidence="2 4" key="3">
    <citation type="journal article" date="2011" name="PLoS Biol.">
        <title>Modernizing reference genome assemblies.</title>
        <authorList>
            <person name="Church D.M."/>
            <person name="Schneider V.A."/>
            <person name="Graves T."/>
            <person name="Auger K."/>
            <person name="Cunningham F."/>
            <person name="Bouk N."/>
            <person name="Chen H.C."/>
            <person name="Agarwala R."/>
            <person name="McLaren W.M."/>
            <person name="Ritchie G.R."/>
            <person name="Albracht D."/>
            <person name="Kremitzki M."/>
            <person name="Rock S."/>
            <person name="Kotkiewicz H."/>
            <person name="Kremitzki C."/>
            <person name="Wollam A."/>
            <person name="Trani L."/>
            <person name="Fulton L."/>
            <person name="Fulton R."/>
            <person name="Matthews L."/>
            <person name="Whitehead S."/>
            <person name="Chow W."/>
            <person name="Torrance J."/>
            <person name="Dunn M."/>
            <person name="Harden G."/>
            <person name="Threadgold G."/>
            <person name="Wood J."/>
            <person name="Collins J."/>
            <person name="Heath P."/>
            <person name="Griffiths G."/>
            <person name="Pelan S."/>
            <person name="Grafham D."/>
            <person name="Eichler E.E."/>
            <person name="Weinstock G."/>
            <person name="Mardis E.R."/>
            <person name="Wilson R.K."/>
            <person name="Howe K."/>
            <person name="Flicek P."/>
            <person name="Hubbard T."/>
        </authorList>
    </citation>
    <scope>NUCLEOTIDE SEQUENCE [LARGE SCALE GENOMIC DNA]</scope>
    <source>
        <strain evidence="2 4">C57BL/6J</strain>
    </source>
</reference>
<evidence type="ECO:0007829" key="6">
    <source>
        <dbReference type="ProteomicsDB" id="E9Q7T9"/>
    </source>
</evidence>
<evidence type="ECO:0007829" key="5">
    <source>
        <dbReference type="PeptideAtlas" id="E9Q7T9"/>
    </source>
</evidence>
<dbReference type="AlphaFoldDB" id="E9Q7T9"/>
<evidence type="ECO:0000313" key="4">
    <source>
        <dbReference type="Proteomes" id="UP000000589"/>
    </source>
</evidence>
<reference evidence="2" key="5">
    <citation type="submission" date="2025-09" db="UniProtKB">
        <authorList>
            <consortium name="Ensembl"/>
        </authorList>
    </citation>
    <scope>IDENTIFICATION</scope>
    <source>
        <strain evidence="2">C57BL/6J</strain>
    </source>
</reference>
<dbReference type="Bgee" id="ENSMUSG00000021911">
    <property type="expression patterns" value="Expressed in metanephric ureteric bud and 266 other cell types or tissues"/>
</dbReference>
<dbReference type="AGR" id="MGI:1347094"/>
<dbReference type="GeneTree" id="ENSGT00390000003652"/>